<feature type="DNA-binding region" description="H-T-H motif" evidence="4">
    <location>
        <begin position="34"/>
        <end position="53"/>
    </location>
</feature>
<dbReference type="GO" id="GO:0000976">
    <property type="term" value="F:transcription cis-regulatory region binding"/>
    <property type="evidence" value="ECO:0007669"/>
    <property type="project" value="TreeGrafter"/>
</dbReference>
<evidence type="ECO:0000313" key="7">
    <source>
        <dbReference type="Proteomes" id="UP000306602"/>
    </source>
</evidence>
<evidence type="ECO:0000256" key="2">
    <source>
        <dbReference type="ARBA" id="ARBA00023125"/>
    </source>
</evidence>
<dbReference type="Gene3D" id="1.10.357.10">
    <property type="entry name" value="Tetracycline Repressor, domain 2"/>
    <property type="match status" value="1"/>
</dbReference>
<comment type="caution">
    <text evidence="6">The sequence shown here is derived from an EMBL/GenBank/DDBJ whole genome shotgun (WGS) entry which is preliminary data.</text>
</comment>
<dbReference type="PROSITE" id="PS50977">
    <property type="entry name" value="HTH_TETR_2"/>
    <property type="match status" value="1"/>
</dbReference>
<dbReference type="AlphaFoldDB" id="A0A4S4NH24"/>
<feature type="domain" description="HTH tetR-type" evidence="5">
    <location>
        <begin position="11"/>
        <end position="71"/>
    </location>
</feature>
<accession>A0A4S4NH24</accession>
<evidence type="ECO:0000313" key="6">
    <source>
        <dbReference type="EMBL" id="THH38939.1"/>
    </source>
</evidence>
<dbReference type="RefSeq" id="WP_136461858.1">
    <property type="nucleotide sequence ID" value="NZ_SRKY01000001.1"/>
</dbReference>
<sequence length="197" mass="21573">MTVSLRERRRQQTARDIQLATLDLAAEQGLENVTTEEIAASAGVSTRTFFNYYTNKEAAAIGSPPAFLDEDVAALREGRGALSDDLKLFLDKHIKVLSEEVDVIRKVGNVLRTNEKARGILEGFLMMQRRTLTEGLRGRIEDRHTAAALASMTTDAVGRAIFLWEHEDGLTLGAALNTVWQGQMAAAQLLTSASADQ</sequence>
<protein>
    <submittedName>
        <fullName evidence="6">TetR/AcrR family transcriptional regulator</fullName>
    </submittedName>
</protein>
<gene>
    <name evidence="6" type="ORF">E4Z66_05120</name>
</gene>
<dbReference type="PANTHER" id="PTHR30055:SF234">
    <property type="entry name" value="HTH-TYPE TRANSCRIPTIONAL REGULATOR BETI"/>
    <property type="match status" value="1"/>
</dbReference>
<dbReference type="Proteomes" id="UP000306602">
    <property type="component" value="Unassembled WGS sequence"/>
</dbReference>
<name>A0A4S4NH24_9RHOB</name>
<proteinExistence type="predicted"/>
<dbReference type="Pfam" id="PF00440">
    <property type="entry name" value="TetR_N"/>
    <property type="match status" value="1"/>
</dbReference>
<dbReference type="PANTHER" id="PTHR30055">
    <property type="entry name" value="HTH-TYPE TRANSCRIPTIONAL REGULATOR RUTR"/>
    <property type="match status" value="1"/>
</dbReference>
<dbReference type="SUPFAM" id="SSF46689">
    <property type="entry name" value="Homeodomain-like"/>
    <property type="match status" value="1"/>
</dbReference>
<dbReference type="EMBL" id="SRKY01000001">
    <property type="protein sequence ID" value="THH38939.1"/>
    <property type="molecule type" value="Genomic_DNA"/>
</dbReference>
<dbReference type="InterPro" id="IPR050109">
    <property type="entry name" value="HTH-type_TetR-like_transc_reg"/>
</dbReference>
<evidence type="ECO:0000256" key="3">
    <source>
        <dbReference type="ARBA" id="ARBA00023163"/>
    </source>
</evidence>
<evidence type="ECO:0000256" key="4">
    <source>
        <dbReference type="PROSITE-ProRule" id="PRU00335"/>
    </source>
</evidence>
<keyword evidence="1" id="KW-0805">Transcription regulation</keyword>
<dbReference type="GO" id="GO:0003700">
    <property type="term" value="F:DNA-binding transcription factor activity"/>
    <property type="evidence" value="ECO:0007669"/>
    <property type="project" value="TreeGrafter"/>
</dbReference>
<keyword evidence="3" id="KW-0804">Transcription</keyword>
<reference evidence="6 7" key="1">
    <citation type="submission" date="2019-04" db="EMBL/GenBank/DDBJ databases">
        <title>Shimia ponticola sp. nov., isolated from seawater.</title>
        <authorList>
            <person name="Kim Y.-O."/>
            <person name="Yoon J.-H."/>
        </authorList>
    </citation>
    <scope>NUCLEOTIDE SEQUENCE [LARGE SCALE GENOMIC DNA]</scope>
    <source>
        <strain evidence="6 7">MYP11</strain>
    </source>
</reference>
<dbReference type="OrthoDB" id="9811084at2"/>
<keyword evidence="2 4" id="KW-0238">DNA-binding</keyword>
<dbReference type="InterPro" id="IPR009057">
    <property type="entry name" value="Homeodomain-like_sf"/>
</dbReference>
<evidence type="ECO:0000259" key="5">
    <source>
        <dbReference type="PROSITE" id="PS50977"/>
    </source>
</evidence>
<dbReference type="InterPro" id="IPR001647">
    <property type="entry name" value="HTH_TetR"/>
</dbReference>
<organism evidence="6 7">
    <name type="scientific">Aliishimia ponticola</name>
    <dbReference type="NCBI Taxonomy" id="2499833"/>
    <lineage>
        <taxon>Bacteria</taxon>
        <taxon>Pseudomonadati</taxon>
        <taxon>Pseudomonadota</taxon>
        <taxon>Alphaproteobacteria</taxon>
        <taxon>Rhodobacterales</taxon>
        <taxon>Paracoccaceae</taxon>
        <taxon>Aliishimia</taxon>
    </lineage>
</organism>
<keyword evidence="7" id="KW-1185">Reference proteome</keyword>
<evidence type="ECO:0000256" key="1">
    <source>
        <dbReference type="ARBA" id="ARBA00023015"/>
    </source>
</evidence>